<keyword evidence="1" id="KW-0732">Signal</keyword>
<feature type="chain" id="PRO_5012952892" description="Lipoprotein" evidence="1">
    <location>
        <begin position="31"/>
        <end position="200"/>
    </location>
</feature>
<dbReference type="OrthoDB" id="8774604at2"/>
<reference evidence="2" key="1">
    <citation type="submission" date="2016-12" db="EMBL/GenBank/DDBJ databases">
        <authorList>
            <person name="Moulin L."/>
        </authorList>
    </citation>
    <scope>NUCLEOTIDE SEQUENCE [LARGE SCALE GENOMIC DNA]</scope>
    <source>
        <strain evidence="2">STM 7183</strain>
    </source>
</reference>
<comment type="caution">
    <text evidence="2">The sequence shown here is derived from an EMBL/GenBank/DDBJ whole genome shotgun (WGS) entry which is preliminary data.</text>
</comment>
<evidence type="ECO:0008006" key="4">
    <source>
        <dbReference type="Google" id="ProtNLM"/>
    </source>
</evidence>
<protein>
    <recommendedName>
        <fullName evidence="4">Lipoprotein</fullName>
    </recommendedName>
</protein>
<dbReference type="RefSeq" id="WP_087734980.1">
    <property type="nucleotide sequence ID" value="NZ_CYGY02000030.1"/>
</dbReference>
<feature type="signal peptide" evidence="1">
    <location>
        <begin position="1"/>
        <end position="30"/>
    </location>
</feature>
<keyword evidence="3" id="KW-1185">Reference proteome</keyword>
<dbReference type="PROSITE" id="PS51257">
    <property type="entry name" value="PROKAR_LIPOPROTEIN"/>
    <property type="match status" value="1"/>
</dbReference>
<dbReference type="EMBL" id="CYGY02000030">
    <property type="protein sequence ID" value="SIT41612.1"/>
    <property type="molecule type" value="Genomic_DNA"/>
</dbReference>
<evidence type="ECO:0000313" key="3">
    <source>
        <dbReference type="Proteomes" id="UP000195569"/>
    </source>
</evidence>
<evidence type="ECO:0000313" key="2">
    <source>
        <dbReference type="EMBL" id="SIT41612.1"/>
    </source>
</evidence>
<sequence>MTTLWRVRFATVIGVAVLSACSLLPQPAHHVETETPIYDPTMFARVRVLSSENNQPYTVFRSGGCYQALSGFDGIRVDDGMVGSFRYATRSVVIGMPPSPRPWMRVEGLTGKRLIREYVVPAGQPITYSMGWIVYSGQYGTTRRCVASSMVLTPDAGRDYDVFLTRQGRQCEIEARQIDGQGLDESVHMNVALECRVNKE</sequence>
<organism evidence="2 3">
    <name type="scientific">Paraburkholderia piptadeniae</name>
    <dbReference type="NCBI Taxonomy" id="1701573"/>
    <lineage>
        <taxon>Bacteria</taxon>
        <taxon>Pseudomonadati</taxon>
        <taxon>Pseudomonadota</taxon>
        <taxon>Betaproteobacteria</taxon>
        <taxon>Burkholderiales</taxon>
        <taxon>Burkholderiaceae</taxon>
        <taxon>Paraburkholderia</taxon>
    </lineage>
</organism>
<evidence type="ECO:0000256" key="1">
    <source>
        <dbReference type="SAM" id="SignalP"/>
    </source>
</evidence>
<dbReference type="AlphaFoldDB" id="A0A1N7S3Q4"/>
<proteinExistence type="predicted"/>
<dbReference type="Proteomes" id="UP000195569">
    <property type="component" value="Unassembled WGS sequence"/>
</dbReference>
<gene>
    <name evidence="2" type="ORF">BN2476_300088</name>
</gene>
<name>A0A1N7S3Q4_9BURK</name>
<accession>A0A1N7S3Q4</accession>